<dbReference type="Pfam" id="PF13015">
    <property type="entry name" value="PRKCSH_1"/>
    <property type="match status" value="1"/>
</dbReference>
<dbReference type="SUPFAM" id="SSF57424">
    <property type="entry name" value="LDL receptor-like module"/>
    <property type="match status" value="1"/>
</dbReference>
<organism evidence="9 10">
    <name type="scientific">Chanos chanos</name>
    <name type="common">Milkfish</name>
    <name type="synonym">Mugil chanos</name>
    <dbReference type="NCBI Taxonomy" id="29144"/>
    <lineage>
        <taxon>Eukaryota</taxon>
        <taxon>Metazoa</taxon>
        <taxon>Chordata</taxon>
        <taxon>Craniata</taxon>
        <taxon>Vertebrata</taxon>
        <taxon>Euteleostomi</taxon>
        <taxon>Actinopterygii</taxon>
        <taxon>Neopterygii</taxon>
        <taxon>Teleostei</taxon>
        <taxon>Ostariophysi</taxon>
        <taxon>Gonorynchiformes</taxon>
        <taxon>Chanidae</taxon>
        <taxon>Chanos</taxon>
    </lineage>
</organism>
<dbReference type="RefSeq" id="XP_030636142.1">
    <property type="nucleotide sequence ID" value="XM_030780282.1"/>
</dbReference>
<feature type="region of interest" description="Disordered" evidence="6">
    <location>
        <begin position="184"/>
        <end position="234"/>
    </location>
</feature>
<dbReference type="OrthoDB" id="28322at2759"/>
<evidence type="ECO:0000256" key="4">
    <source>
        <dbReference type="ARBA" id="ARBA00023157"/>
    </source>
</evidence>
<keyword evidence="5" id="KW-0175">Coiled coil</keyword>
<sequence length="413" mass="47109">MQFHTVIALIIWSAEFVDTRKIRGISMSYKRFYRERQSFLCIDGSKLIPFDQVNDDYCDCADGSDEPGTAACPTGRFYCVNLGFRPHYVPASRVNDGICDCCDGTDENDGDKQCVNICRNLGQKERDEIEEKMKAWNEGLLLRRQLIEEGAHVWLEKQAQLRDLQKVSEDLQIKLEALRKRKSDAEQVAAMRTAEDHEGQRNKRPTPEYDQQDVRVNADGPEHGDAEGQEVGQPSKAELWIKGSRVSYVRSRGDEDLSIKASEEELKKVEEAYETAQMEIRDMEEILSIDYGPDREFVFLLSRCLQTQVYEYLYTLCPFNQITQKTKAGAEVLLGKWAGWAESSEGQYSLMKYDNGEPCWQGPSRSTMVTLMCGKDTVLRSVKEPTKCHYTMELLTPVACRPSTKTLGIHSEL</sequence>
<gene>
    <name evidence="10" type="primary">LOC115817040</name>
</gene>
<evidence type="ECO:0000256" key="3">
    <source>
        <dbReference type="ARBA" id="ARBA00022824"/>
    </source>
</evidence>
<dbReference type="InParanoid" id="A0A6J2VVS3"/>
<keyword evidence="4" id="KW-1015">Disulfide bond</keyword>
<name>A0A6J2VVS3_CHACN</name>
<evidence type="ECO:0000313" key="9">
    <source>
        <dbReference type="Proteomes" id="UP000504632"/>
    </source>
</evidence>
<protein>
    <recommendedName>
        <fullName evidence="1">Glucosidase 2 subunit beta</fullName>
    </recommendedName>
</protein>
<dbReference type="AlphaFoldDB" id="A0A6J2VVS3"/>
<feature type="coiled-coil region" evidence="5">
    <location>
        <begin position="259"/>
        <end position="286"/>
    </location>
</feature>
<dbReference type="PROSITE" id="PS51914">
    <property type="entry name" value="MRH"/>
    <property type="match status" value="1"/>
</dbReference>
<dbReference type="GO" id="GO:0006491">
    <property type="term" value="P:N-glycan processing"/>
    <property type="evidence" value="ECO:0007669"/>
    <property type="project" value="TreeGrafter"/>
</dbReference>
<dbReference type="InterPro" id="IPR039794">
    <property type="entry name" value="Gtb1-like"/>
</dbReference>
<feature type="compositionally biased region" description="Basic and acidic residues" evidence="6">
    <location>
        <begin position="193"/>
        <end position="207"/>
    </location>
</feature>
<feature type="signal peptide" evidence="7">
    <location>
        <begin position="1"/>
        <end position="19"/>
    </location>
</feature>
<dbReference type="GeneID" id="115817040"/>
<evidence type="ECO:0000256" key="7">
    <source>
        <dbReference type="SAM" id="SignalP"/>
    </source>
</evidence>
<evidence type="ECO:0000256" key="6">
    <source>
        <dbReference type="SAM" id="MobiDB-lite"/>
    </source>
</evidence>
<dbReference type="InterPro" id="IPR028146">
    <property type="entry name" value="PRKCSH_N"/>
</dbReference>
<reference evidence="10" key="1">
    <citation type="submission" date="2025-08" db="UniProtKB">
        <authorList>
            <consortium name="RefSeq"/>
        </authorList>
    </citation>
    <scope>IDENTIFICATION</scope>
</reference>
<dbReference type="InterPro" id="IPR044865">
    <property type="entry name" value="MRH_dom"/>
</dbReference>
<dbReference type="Gene3D" id="4.10.400.10">
    <property type="entry name" value="Low-density Lipoprotein Receptor"/>
    <property type="match status" value="1"/>
</dbReference>
<dbReference type="PANTHER" id="PTHR12630">
    <property type="entry name" value="N-LINKED OLIGOSACCHARIDE PROCESSING"/>
    <property type="match status" value="1"/>
</dbReference>
<keyword evidence="2 7" id="KW-0732">Signal</keyword>
<accession>A0A6J2VVS3</accession>
<keyword evidence="9" id="KW-1185">Reference proteome</keyword>
<dbReference type="SUPFAM" id="SSF50911">
    <property type="entry name" value="Mannose 6-phosphate receptor domain"/>
    <property type="match status" value="1"/>
</dbReference>
<dbReference type="Proteomes" id="UP000504632">
    <property type="component" value="Chromosome 7"/>
</dbReference>
<evidence type="ECO:0000313" key="10">
    <source>
        <dbReference type="RefSeq" id="XP_030636142.1"/>
    </source>
</evidence>
<evidence type="ECO:0000256" key="5">
    <source>
        <dbReference type="SAM" id="Coils"/>
    </source>
</evidence>
<keyword evidence="3" id="KW-0256">Endoplasmic reticulum</keyword>
<dbReference type="InterPro" id="IPR009011">
    <property type="entry name" value="Man6P_isomerase_rcpt-bd_dom_sf"/>
</dbReference>
<evidence type="ECO:0000256" key="2">
    <source>
        <dbReference type="ARBA" id="ARBA00022729"/>
    </source>
</evidence>
<feature type="chain" id="PRO_5026674830" description="Glucosidase 2 subunit beta" evidence="7">
    <location>
        <begin position="20"/>
        <end position="413"/>
    </location>
</feature>
<dbReference type="InterPro" id="IPR036607">
    <property type="entry name" value="PRKCSH"/>
</dbReference>
<dbReference type="GO" id="GO:0017177">
    <property type="term" value="C:glucosidase II complex"/>
    <property type="evidence" value="ECO:0007669"/>
    <property type="project" value="TreeGrafter"/>
</dbReference>
<evidence type="ECO:0000259" key="8">
    <source>
        <dbReference type="PROSITE" id="PS51914"/>
    </source>
</evidence>
<dbReference type="InterPro" id="IPR036055">
    <property type="entry name" value="LDL_receptor-like_sf"/>
</dbReference>
<proteinExistence type="predicted"/>
<dbReference type="GO" id="GO:0001889">
    <property type="term" value="P:liver development"/>
    <property type="evidence" value="ECO:0007669"/>
    <property type="project" value="TreeGrafter"/>
</dbReference>
<dbReference type="Pfam" id="PF12999">
    <property type="entry name" value="PRKCSH-like"/>
    <property type="match status" value="1"/>
</dbReference>
<evidence type="ECO:0000256" key="1">
    <source>
        <dbReference type="ARBA" id="ARBA00022387"/>
    </source>
</evidence>
<dbReference type="Gene3D" id="2.70.130.10">
    <property type="entry name" value="Mannose-6-phosphate receptor binding domain"/>
    <property type="match status" value="1"/>
</dbReference>
<feature type="domain" description="MRH" evidence="8">
    <location>
        <begin position="302"/>
        <end position="402"/>
    </location>
</feature>
<dbReference type="PANTHER" id="PTHR12630:SF22">
    <property type="entry name" value="GLUCOSIDASE 2 SUBUNIT BETA"/>
    <property type="match status" value="1"/>
</dbReference>